<name>A0A0A1U4E9_ENTIV</name>
<dbReference type="Proteomes" id="UP000014680">
    <property type="component" value="Unassembled WGS sequence"/>
</dbReference>
<dbReference type="KEGG" id="eiv:EIN_162090"/>
<dbReference type="SUPFAM" id="SSF52540">
    <property type="entry name" value="P-loop containing nucleoside triphosphate hydrolases"/>
    <property type="match status" value="1"/>
</dbReference>
<dbReference type="CDD" id="cd00882">
    <property type="entry name" value="Ras_like_GTPase"/>
    <property type="match status" value="1"/>
</dbReference>
<dbReference type="AlphaFoldDB" id="A0A0A1U4E9"/>
<sequence length="251" mass="28907">MSCQRIVGGKQYQVWYRVSFFGMHGVGITSLIKKLIGDKYNEKATEKDMQSVWLKYKSNTICLLDLIEATVEEDQPPNKKNLIVEKLDLSFIVCSPDQPLSIENLENVRRSADKIIDAGLSNVQFLVLKSDLEILPKQKQIIEKTAETNKAKIFYCSVQSDIGCTELFDFIKTEADIKTRAYLIEKSRANRSKNRVTMALGQFAQKKEEDKIQRDQSVMIKSEICRSETVEYYNPEEDITKTKKEKKCRIV</sequence>
<dbReference type="InterPro" id="IPR027417">
    <property type="entry name" value="P-loop_NTPase"/>
</dbReference>
<evidence type="ECO:0000313" key="1">
    <source>
        <dbReference type="EMBL" id="ELP86575.1"/>
    </source>
</evidence>
<dbReference type="GeneID" id="14885584"/>
<dbReference type="EMBL" id="KB206960">
    <property type="protein sequence ID" value="ELP86575.1"/>
    <property type="molecule type" value="Genomic_DNA"/>
</dbReference>
<proteinExistence type="predicted"/>
<gene>
    <name evidence="1" type="ORF">EIN_162090</name>
</gene>
<organism evidence="1 2">
    <name type="scientific">Entamoeba invadens IP1</name>
    <dbReference type="NCBI Taxonomy" id="370355"/>
    <lineage>
        <taxon>Eukaryota</taxon>
        <taxon>Amoebozoa</taxon>
        <taxon>Evosea</taxon>
        <taxon>Archamoebae</taxon>
        <taxon>Mastigamoebida</taxon>
        <taxon>Entamoebidae</taxon>
        <taxon>Entamoeba</taxon>
    </lineage>
</organism>
<dbReference type="Gene3D" id="3.40.50.300">
    <property type="entry name" value="P-loop containing nucleotide triphosphate hydrolases"/>
    <property type="match status" value="1"/>
</dbReference>
<protein>
    <recommendedName>
        <fullName evidence="3">AIG1-type G domain-containing protein</fullName>
    </recommendedName>
</protein>
<reference evidence="1 2" key="1">
    <citation type="submission" date="2012-10" db="EMBL/GenBank/DDBJ databases">
        <authorList>
            <person name="Zafar N."/>
            <person name="Inman J."/>
            <person name="Hall N."/>
            <person name="Lorenzi H."/>
            <person name="Caler E."/>
        </authorList>
    </citation>
    <scope>NUCLEOTIDE SEQUENCE [LARGE SCALE GENOMIC DNA]</scope>
    <source>
        <strain evidence="1 2">IP1</strain>
    </source>
</reference>
<dbReference type="RefSeq" id="XP_004185921.1">
    <property type="nucleotide sequence ID" value="XM_004185873.1"/>
</dbReference>
<keyword evidence="2" id="KW-1185">Reference proteome</keyword>
<dbReference type="VEuPathDB" id="AmoebaDB:EIN_162090"/>
<evidence type="ECO:0008006" key="3">
    <source>
        <dbReference type="Google" id="ProtNLM"/>
    </source>
</evidence>
<accession>A0A0A1U4E9</accession>
<evidence type="ECO:0000313" key="2">
    <source>
        <dbReference type="Proteomes" id="UP000014680"/>
    </source>
</evidence>